<evidence type="ECO:0000313" key="2">
    <source>
        <dbReference type="Proteomes" id="UP000198211"/>
    </source>
</evidence>
<keyword evidence="2" id="KW-1185">Reference proteome</keyword>
<feature type="non-terminal residue" evidence="1">
    <location>
        <position position="1"/>
    </location>
</feature>
<gene>
    <name evidence="1" type="ORF">PHMEG_0005750</name>
</gene>
<accession>A0A225WQR4</accession>
<reference evidence="2" key="1">
    <citation type="submission" date="2017-03" db="EMBL/GenBank/DDBJ databases">
        <title>Phytopthora megakarya and P. palmivora, two closely related causual agents of cacao black pod achieved similar genome size and gene model numbers by different mechanisms.</title>
        <authorList>
            <person name="Ali S."/>
            <person name="Shao J."/>
            <person name="Larry D.J."/>
            <person name="Kronmiller B."/>
            <person name="Shen D."/>
            <person name="Strem M.D."/>
            <person name="Melnick R.L."/>
            <person name="Guiltinan M.J."/>
            <person name="Tyler B.M."/>
            <person name="Meinhardt L.W."/>
            <person name="Bailey B.A."/>
        </authorList>
    </citation>
    <scope>NUCLEOTIDE SEQUENCE [LARGE SCALE GENOMIC DNA]</scope>
    <source>
        <strain evidence="2">zdho120</strain>
    </source>
</reference>
<name>A0A225WQR4_9STRA</name>
<dbReference type="AlphaFoldDB" id="A0A225WQR4"/>
<protein>
    <submittedName>
        <fullName evidence="1">Uncharacterized protein</fullName>
    </submittedName>
</protein>
<proteinExistence type="predicted"/>
<dbReference type="EMBL" id="NBNE01000384">
    <property type="protein sequence ID" value="OWZ19924.1"/>
    <property type="molecule type" value="Genomic_DNA"/>
</dbReference>
<organism evidence="1 2">
    <name type="scientific">Phytophthora megakarya</name>
    <dbReference type="NCBI Taxonomy" id="4795"/>
    <lineage>
        <taxon>Eukaryota</taxon>
        <taxon>Sar</taxon>
        <taxon>Stramenopiles</taxon>
        <taxon>Oomycota</taxon>
        <taxon>Peronosporomycetes</taxon>
        <taxon>Peronosporales</taxon>
        <taxon>Peronosporaceae</taxon>
        <taxon>Phytophthora</taxon>
    </lineage>
</organism>
<sequence length="81" mass="8947">STSGKSESPCSADVFTRIKRRNSTPPASTLIFCVCNMARSKARPKSTKGDIAQQRLGSQFHNMHCYTNIQAFVLNHSLGME</sequence>
<evidence type="ECO:0000313" key="1">
    <source>
        <dbReference type="EMBL" id="OWZ19924.1"/>
    </source>
</evidence>
<dbReference type="Proteomes" id="UP000198211">
    <property type="component" value="Unassembled WGS sequence"/>
</dbReference>
<comment type="caution">
    <text evidence="1">The sequence shown here is derived from an EMBL/GenBank/DDBJ whole genome shotgun (WGS) entry which is preliminary data.</text>
</comment>